<accession>A0A161M3M2</accession>
<dbReference type="EMBL" id="BDDM01000145">
    <property type="protein sequence ID" value="GAT78229.1"/>
    <property type="molecule type" value="Genomic_DNA"/>
</dbReference>
<dbReference type="Proteomes" id="UP000092731">
    <property type="component" value="Unassembled WGS sequence"/>
</dbReference>
<sequence length="118" mass="12596">MIEENAKANTINGNITYSHIGEVLENILLISMISLLLLSVYDPVNTITIPVINDTITVSMNGSSIAIHPTLTGSVSCVDECIIGEVPIPASFAKTDLLTPAIKEPATPPAMLFPYIML</sequence>
<organism evidence="2 4">
    <name type="scientific">Ehrlichia ruminantium</name>
    <name type="common">heartwater rickettsia</name>
    <name type="synonym">Cowdria ruminantium</name>
    <dbReference type="NCBI Taxonomy" id="779"/>
    <lineage>
        <taxon>Bacteria</taxon>
        <taxon>Pseudomonadati</taxon>
        <taxon>Pseudomonadota</taxon>
        <taxon>Alphaproteobacteria</taxon>
        <taxon>Rickettsiales</taxon>
        <taxon>Anaplasmataceae</taxon>
        <taxon>Ehrlichia</taxon>
    </lineage>
</organism>
<protein>
    <submittedName>
        <fullName evidence="2">KH-domain/beta-lactamase-domain protein</fullName>
    </submittedName>
</protein>
<evidence type="ECO:0000313" key="2">
    <source>
        <dbReference type="EMBL" id="GAT78229.1"/>
    </source>
</evidence>
<evidence type="ECO:0000313" key="1">
    <source>
        <dbReference type="EMBL" id="GAT77150.1"/>
    </source>
</evidence>
<reference evidence="3 4" key="2">
    <citation type="submission" date="2016-05" db="EMBL/GenBank/DDBJ databases">
        <title>Draft genome sequences of four strains of Ehrlichia ruminantium, a tick-borne pathogen of ruminants, isolated from Zimbabwe, The Gambia and Ghana.</title>
        <authorList>
            <person name="Nakao R."/>
            <person name="Jongejan F."/>
            <person name="Sugimoto C."/>
        </authorList>
    </citation>
    <scope>NUCLEOTIDE SEQUENCE [LARGE SCALE GENOMIC DNA]</scope>
    <source>
        <strain evidence="3">Kerr Seringe</strain>
        <strain evidence="4">Pokoase 417</strain>
    </source>
</reference>
<dbReference type="EMBL" id="BDDL01000041">
    <property type="protein sequence ID" value="GAT77150.1"/>
    <property type="molecule type" value="Genomic_DNA"/>
</dbReference>
<dbReference type="AlphaFoldDB" id="A0A161M3M2"/>
<proteinExistence type="predicted"/>
<dbReference type="Proteomes" id="UP000092677">
    <property type="component" value="Unassembled WGS sequence"/>
</dbReference>
<comment type="caution">
    <text evidence="2">The sequence shown here is derived from an EMBL/GenBank/DDBJ whole genome shotgun (WGS) entry which is preliminary data.</text>
</comment>
<gene>
    <name evidence="1" type="ORF">EHRUM2_03610</name>
    <name evidence="2" type="ORF">EHRUM3_04430</name>
</gene>
<name>A0A161M3M2_EHRRU</name>
<evidence type="ECO:0000313" key="3">
    <source>
        <dbReference type="Proteomes" id="UP000092677"/>
    </source>
</evidence>
<evidence type="ECO:0000313" key="4">
    <source>
        <dbReference type="Proteomes" id="UP000092731"/>
    </source>
</evidence>
<reference evidence="2" key="1">
    <citation type="journal article" date="2016" name="Genome Announc.">
        <title>Draft Genome Sequences of Three Strains of Ehrlichia ruminantium, a Tick-Borne Pathogen of Ruminants, Isolated from Zimbabwe, The Gambia, and Ghana.</title>
        <authorList>
            <person name="Nakao R."/>
            <person name="Jongejan F."/>
            <person name="Sugimoto C."/>
        </authorList>
    </citation>
    <scope>NUCLEOTIDE SEQUENCE</scope>
    <source>
        <strain evidence="1">Kerr Seringe</strain>
        <strain evidence="2">Pokoase 417</strain>
    </source>
</reference>